<keyword evidence="4" id="KW-1185">Reference proteome</keyword>
<gene>
    <name evidence="3" type="ORF">HMPREF1544_06033</name>
</gene>
<dbReference type="InParanoid" id="S2JWN1"/>
<sequence>MASTRFYTSVFLIIAFSHFLFVSTAPLERRIIGASKLLQGVKGKLFSGSGTYYQVGSGSCGEHDTDSELVVAVNKAQMENGSNPNNNPKCDKMVSITGDQGTVAARVVDTCPACANGALDMSPTTFKRVCGDLAEGVCNISWQFL</sequence>
<organism evidence="3 4">
    <name type="scientific">Mucor circinelloides f. circinelloides (strain 1006PhL)</name>
    <name type="common">Mucormycosis agent</name>
    <name type="synonym">Calyptromyces circinelloides</name>
    <dbReference type="NCBI Taxonomy" id="1220926"/>
    <lineage>
        <taxon>Eukaryota</taxon>
        <taxon>Fungi</taxon>
        <taxon>Fungi incertae sedis</taxon>
        <taxon>Mucoromycota</taxon>
        <taxon>Mucoromycotina</taxon>
        <taxon>Mucoromycetes</taxon>
        <taxon>Mucorales</taxon>
        <taxon>Mucorineae</taxon>
        <taxon>Mucoraceae</taxon>
        <taxon>Mucor</taxon>
    </lineage>
</organism>
<dbReference type="OMA" id="AISWEFA"/>
<keyword evidence="2" id="KW-0472">Membrane</keyword>
<dbReference type="SUPFAM" id="SSF50685">
    <property type="entry name" value="Barwin-like endoglucanases"/>
    <property type="match status" value="1"/>
</dbReference>
<dbReference type="CDD" id="cd22191">
    <property type="entry name" value="DPBB_RlpA_EXP_N-like"/>
    <property type="match status" value="1"/>
</dbReference>
<evidence type="ECO:0008006" key="5">
    <source>
        <dbReference type="Google" id="ProtNLM"/>
    </source>
</evidence>
<accession>S2JWN1</accession>
<dbReference type="OrthoDB" id="406505at2759"/>
<dbReference type="PANTHER" id="PTHR31836:SF25">
    <property type="entry name" value="RLPA-LIKE PROTEIN DOUBLE-PSI BETA-BARREL DOMAIN-CONTAINING PROTEIN"/>
    <property type="match status" value="1"/>
</dbReference>
<dbReference type="PANTHER" id="PTHR31836">
    <property type="match status" value="1"/>
</dbReference>
<evidence type="ECO:0000313" key="4">
    <source>
        <dbReference type="Proteomes" id="UP000014254"/>
    </source>
</evidence>
<dbReference type="eggNOG" id="ENOG502S6X4">
    <property type="taxonomic scope" value="Eukaryota"/>
</dbReference>
<protein>
    <recommendedName>
        <fullName evidence="5">RlpA-like protein double-psi beta-barrel domain-containing protein</fullName>
    </recommendedName>
</protein>
<dbReference type="InterPro" id="IPR051477">
    <property type="entry name" value="Expansin_CellWall"/>
</dbReference>
<feature type="transmembrane region" description="Helical" evidence="2">
    <location>
        <begin position="6"/>
        <end position="27"/>
    </location>
</feature>
<dbReference type="STRING" id="1220926.S2JWN1"/>
<reference evidence="4" key="1">
    <citation type="submission" date="2013-05" db="EMBL/GenBank/DDBJ databases">
        <title>The Genome sequence of Mucor circinelloides f. circinelloides 1006PhL.</title>
        <authorList>
            <consortium name="The Broad Institute Genomics Platform"/>
            <person name="Cuomo C."/>
            <person name="Earl A."/>
            <person name="Findley K."/>
            <person name="Lee S.C."/>
            <person name="Walker B."/>
            <person name="Young S."/>
            <person name="Zeng Q."/>
            <person name="Gargeya S."/>
            <person name="Fitzgerald M."/>
            <person name="Haas B."/>
            <person name="Abouelleil A."/>
            <person name="Allen A.W."/>
            <person name="Alvarado L."/>
            <person name="Arachchi H.M."/>
            <person name="Berlin A.M."/>
            <person name="Chapman S.B."/>
            <person name="Gainer-Dewar J."/>
            <person name="Goldberg J."/>
            <person name="Griggs A."/>
            <person name="Gujja S."/>
            <person name="Hansen M."/>
            <person name="Howarth C."/>
            <person name="Imamovic A."/>
            <person name="Ireland A."/>
            <person name="Larimer J."/>
            <person name="McCowan C."/>
            <person name="Murphy C."/>
            <person name="Pearson M."/>
            <person name="Poon T.W."/>
            <person name="Priest M."/>
            <person name="Roberts A."/>
            <person name="Saif S."/>
            <person name="Shea T."/>
            <person name="Sisk P."/>
            <person name="Sykes S."/>
            <person name="Wortman J."/>
            <person name="Nusbaum C."/>
            <person name="Birren B."/>
        </authorList>
    </citation>
    <scope>NUCLEOTIDE SEQUENCE [LARGE SCALE GENOMIC DNA]</scope>
    <source>
        <strain evidence="4">1006PhL</strain>
    </source>
</reference>
<evidence type="ECO:0000256" key="1">
    <source>
        <dbReference type="ARBA" id="ARBA00022729"/>
    </source>
</evidence>
<proteinExistence type="predicted"/>
<dbReference type="Proteomes" id="UP000014254">
    <property type="component" value="Unassembled WGS sequence"/>
</dbReference>
<dbReference type="VEuPathDB" id="FungiDB:HMPREF1544_06033"/>
<keyword evidence="1" id="KW-0732">Signal</keyword>
<dbReference type="EMBL" id="KE123973">
    <property type="protein sequence ID" value="EPB87208.1"/>
    <property type="molecule type" value="Genomic_DNA"/>
</dbReference>
<evidence type="ECO:0000313" key="3">
    <source>
        <dbReference type="EMBL" id="EPB87208.1"/>
    </source>
</evidence>
<dbReference type="Gene3D" id="2.40.40.10">
    <property type="entry name" value="RlpA-like domain"/>
    <property type="match status" value="1"/>
</dbReference>
<name>S2JWN1_MUCC1</name>
<dbReference type="InterPro" id="IPR036908">
    <property type="entry name" value="RlpA-like_sf"/>
</dbReference>
<keyword evidence="2" id="KW-0812">Transmembrane</keyword>
<keyword evidence="2" id="KW-1133">Transmembrane helix</keyword>
<evidence type="ECO:0000256" key="2">
    <source>
        <dbReference type="SAM" id="Phobius"/>
    </source>
</evidence>
<dbReference type="AlphaFoldDB" id="S2JWN1"/>